<feature type="chain" id="PRO_5025572209" evidence="1">
    <location>
        <begin position="21"/>
        <end position="188"/>
    </location>
</feature>
<dbReference type="GeneTree" id="ENSGT00390000009313"/>
<dbReference type="InterPro" id="IPR005515">
    <property type="entry name" value="VOMI"/>
</dbReference>
<dbReference type="PANTHER" id="PTHR18841:SF2">
    <property type="entry name" value="VITELLINE MEMBRANE OUTER LAYER PROTEIN 1 HOMOLOG"/>
    <property type="match status" value="1"/>
</dbReference>
<feature type="signal peptide" evidence="1">
    <location>
        <begin position="1"/>
        <end position="20"/>
    </location>
</feature>
<dbReference type="AlphaFoldDB" id="A0A670IYI0"/>
<keyword evidence="1" id="KW-0732">Signal</keyword>
<gene>
    <name evidence="2" type="primary">LOC114595673</name>
</gene>
<dbReference type="PANTHER" id="PTHR18841">
    <property type="entry name" value="VITELLINE MEMBRANE OUTER LAYER PROTEIN I-RELATED"/>
    <property type="match status" value="1"/>
</dbReference>
<proteinExistence type="predicted"/>
<evidence type="ECO:0000313" key="2">
    <source>
        <dbReference type="Ensembl" id="ENSPMRP00000016434.1"/>
    </source>
</evidence>
<reference evidence="2" key="2">
    <citation type="submission" date="2025-08" db="UniProtKB">
        <authorList>
            <consortium name="Ensembl"/>
        </authorList>
    </citation>
    <scope>IDENTIFICATION</scope>
</reference>
<evidence type="ECO:0000256" key="1">
    <source>
        <dbReference type="SAM" id="SignalP"/>
    </source>
</evidence>
<dbReference type="Proteomes" id="UP000472272">
    <property type="component" value="Chromosome 4"/>
</dbReference>
<keyword evidence="3" id="KW-1185">Reference proteome</keyword>
<dbReference type="GeneID" id="114595673"/>
<dbReference type="Ensembl" id="ENSPMRT00000017533.1">
    <property type="protein sequence ID" value="ENSPMRP00000016434.1"/>
    <property type="gene ID" value="ENSPMRG00000010965.1"/>
</dbReference>
<organism evidence="2 3">
    <name type="scientific">Podarcis muralis</name>
    <name type="common">Wall lizard</name>
    <name type="synonym">Lacerta muralis</name>
    <dbReference type="NCBI Taxonomy" id="64176"/>
    <lineage>
        <taxon>Eukaryota</taxon>
        <taxon>Metazoa</taxon>
        <taxon>Chordata</taxon>
        <taxon>Craniata</taxon>
        <taxon>Vertebrata</taxon>
        <taxon>Euteleostomi</taxon>
        <taxon>Lepidosauria</taxon>
        <taxon>Squamata</taxon>
        <taxon>Bifurcata</taxon>
        <taxon>Unidentata</taxon>
        <taxon>Episquamata</taxon>
        <taxon>Laterata</taxon>
        <taxon>Lacertibaenia</taxon>
        <taxon>Lacertidae</taxon>
        <taxon>Podarcis</taxon>
    </lineage>
</organism>
<dbReference type="RefSeq" id="XP_028582024.1">
    <property type="nucleotide sequence ID" value="XM_028726191.1"/>
</dbReference>
<reference evidence="2 3" key="1">
    <citation type="journal article" date="2019" name="Proc. Natl. Acad. Sci. U.S.A.">
        <title>Regulatory changes in pterin and carotenoid genes underlie balanced color polymorphisms in the wall lizard.</title>
        <authorList>
            <person name="Andrade P."/>
            <person name="Pinho C."/>
            <person name="Perez I de Lanuza G."/>
            <person name="Afonso S."/>
            <person name="Brejcha J."/>
            <person name="Rubin C.J."/>
            <person name="Wallerman O."/>
            <person name="Pereira P."/>
            <person name="Sabatino S.J."/>
            <person name="Bellati A."/>
            <person name="Pellitteri-Rosa D."/>
            <person name="Bosakova Z."/>
            <person name="Bunikis I."/>
            <person name="Carretero M.A."/>
            <person name="Feiner N."/>
            <person name="Marsik P."/>
            <person name="Pauperio F."/>
            <person name="Salvi D."/>
            <person name="Soler L."/>
            <person name="While G.M."/>
            <person name="Uller T."/>
            <person name="Font E."/>
            <person name="Andersson L."/>
            <person name="Carneiro M."/>
        </authorList>
    </citation>
    <scope>NUCLEOTIDE SEQUENCE</scope>
</reference>
<accession>A0A670IYI0</accession>
<sequence>MDLSTSVVVFLFLTYHLCEAGDRSYNSVLMVSNGGERGEWGQIEFCPKGHAYGFSLKVKTERYQGVIDDDTSLNGIRLHCSSGAVVQSTVGPWGVWTKVKECPTGYLVAFTLKVEAPQGLGDDTAANNIQFQCGDGTVLEGESTNFGTYGDWSKPCPTGAICGIQTKVKDLALGDNTALNDVKFFCCD</sequence>
<evidence type="ECO:0000313" key="3">
    <source>
        <dbReference type="Proteomes" id="UP000472272"/>
    </source>
</evidence>
<name>A0A670IYI0_PODMU</name>
<dbReference type="SUPFAM" id="SSF51092">
    <property type="entry name" value="Vitelline membrane outer protein-I (VMO-I)"/>
    <property type="match status" value="1"/>
</dbReference>
<dbReference type="GO" id="GO:0005615">
    <property type="term" value="C:extracellular space"/>
    <property type="evidence" value="ECO:0007669"/>
    <property type="project" value="TreeGrafter"/>
</dbReference>
<dbReference type="OrthoDB" id="6344411at2759"/>
<dbReference type="InterPro" id="IPR036706">
    <property type="entry name" value="VOMI_sf"/>
</dbReference>
<protein>
    <submittedName>
        <fullName evidence="2">Vitelline membrane outer layer protein 1-like</fullName>
    </submittedName>
</protein>
<dbReference type="OMA" id="WNAECRD"/>
<dbReference type="Pfam" id="PF03762">
    <property type="entry name" value="VOMI"/>
    <property type="match status" value="1"/>
</dbReference>
<dbReference type="Gene3D" id="2.100.10.20">
    <property type="entry name" value="Vitelline membrane outer layer protein I (VOMI)"/>
    <property type="match status" value="1"/>
</dbReference>
<reference evidence="2" key="3">
    <citation type="submission" date="2025-09" db="UniProtKB">
        <authorList>
            <consortium name="Ensembl"/>
        </authorList>
    </citation>
    <scope>IDENTIFICATION</scope>
</reference>
<dbReference type="KEGG" id="pmua:114595673"/>